<comment type="caution">
    <text evidence="1">The sequence shown here is derived from an EMBL/GenBank/DDBJ whole genome shotgun (WGS) entry which is preliminary data.</text>
</comment>
<dbReference type="EMBL" id="MFZM01000006">
    <property type="protein sequence ID" value="OGK24524.1"/>
    <property type="molecule type" value="Genomic_DNA"/>
</dbReference>
<gene>
    <name evidence="1" type="ORF">A3C24_03165</name>
</gene>
<name>A0A1F7H0S0_9BACT</name>
<dbReference type="Proteomes" id="UP000177159">
    <property type="component" value="Unassembled WGS sequence"/>
</dbReference>
<evidence type="ECO:0000313" key="2">
    <source>
        <dbReference type="Proteomes" id="UP000177159"/>
    </source>
</evidence>
<proteinExistence type="predicted"/>
<protein>
    <submittedName>
        <fullName evidence="1">Uncharacterized protein</fullName>
    </submittedName>
</protein>
<dbReference type="AlphaFoldDB" id="A0A1F7H0S0"/>
<sequence>MSSSFGLFSEIVNINVTAPVTQDLTSNPTSGVGFEVRFGNSQNFLIYDTEIQFYRSNIFSIIDLYFSFVWINT</sequence>
<organism evidence="1 2">
    <name type="scientific">Candidatus Roizmanbacteria bacterium RIFCSPHIGHO2_02_FULL_37_24</name>
    <dbReference type="NCBI Taxonomy" id="1802037"/>
    <lineage>
        <taxon>Bacteria</taxon>
        <taxon>Candidatus Roizmaniibacteriota</taxon>
    </lineage>
</organism>
<accession>A0A1F7H0S0</accession>
<evidence type="ECO:0000313" key="1">
    <source>
        <dbReference type="EMBL" id="OGK24524.1"/>
    </source>
</evidence>
<reference evidence="1 2" key="1">
    <citation type="journal article" date="2016" name="Nat. Commun.">
        <title>Thousands of microbial genomes shed light on interconnected biogeochemical processes in an aquifer system.</title>
        <authorList>
            <person name="Anantharaman K."/>
            <person name="Brown C.T."/>
            <person name="Hug L.A."/>
            <person name="Sharon I."/>
            <person name="Castelle C.J."/>
            <person name="Probst A.J."/>
            <person name="Thomas B.C."/>
            <person name="Singh A."/>
            <person name="Wilkins M.J."/>
            <person name="Karaoz U."/>
            <person name="Brodie E.L."/>
            <person name="Williams K.H."/>
            <person name="Hubbard S.S."/>
            <person name="Banfield J.F."/>
        </authorList>
    </citation>
    <scope>NUCLEOTIDE SEQUENCE [LARGE SCALE GENOMIC DNA]</scope>
</reference>